<dbReference type="GO" id="GO:0016579">
    <property type="term" value="P:protein deubiquitination"/>
    <property type="evidence" value="ECO:0007669"/>
    <property type="project" value="InterPro"/>
</dbReference>
<dbReference type="InterPro" id="IPR050185">
    <property type="entry name" value="Ub_carboxyl-term_hydrolase"/>
</dbReference>
<feature type="region of interest" description="Disordered" evidence="1">
    <location>
        <begin position="63"/>
        <end position="89"/>
    </location>
</feature>
<proteinExistence type="predicted"/>
<dbReference type="SUPFAM" id="SSF54001">
    <property type="entry name" value="Cysteine proteinases"/>
    <property type="match status" value="1"/>
</dbReference>
<feature type="domain" description="USP" evidence="3">
    <location>
        <begin position="101"/>
        <end position="413"/>
    </location>
</feature>
<evidence type="ECO:0000256" key="1">
    <source>
        <dbReference type="SAM" id="MobiDB-lite"/>
    </source>
</evidence>
<feature type="transmembrane region" description="Helical" evidence="2">
    <location>
        <begin position="24"/>
        <end position="42"/>
    </location>
</feature>
<dbReference type="EMBL" id="KZ678134">
    <property type="protein sequence ID" value="PSN67843.1"/>
    <property type="molecule type" value="Genomic_DNA"/>
</dbReference>
<dbReference type="STRING" id="1448308.A0A2T2NR15"/>
<dbReference type="AlphaFoldDB" id="A0A2T2NR15"/>
<dbReference type="CDD" id="cd02257">
    <property type="entry name" value="Peptidase_C19"/>
    <property type="match status" value="1"/>
</dbReference>
<sequence>MSYIHARYLPTGVFHLFPALCRDFFVLLTLCPILFHMAFVWLKKVRTFGGDIAPHPPLLRRANFPLRPTRSNKGDRQKGHDSRSGHIRNEWPIKRGNVRPRGLENGGNYCFRNAALQALLHLPKFINFVLTHNEVDARGIVSWPCNSNDPNLDTSQSGEDELSNEDQLVCVACAMKHLIQEYWGDERVNKNKPYGDGKPGHLPNGEGSLLPIHRLAQRWYTPRPNPDLTDDERIKERDNRQDSEDFLRRILDGIDSSINRNCFPRIGQKFDSLFLLTKNETRTYTPLQCEKCGSAQLHTSNWRIDAAPEYLVVSLNLRLGDTNVKDTAPVSIPEVLNVTELHARPTTPFKYEILNVVYHAGSLNGGHYKATVTGVDGRVFEVNDKNVSKVDRKQLTKNPLGVFNTYYMIYMRVTNR</sequence>
<dbReference type="PROSITE" id="PS50235">
    <property type="entry name" value="USP_3"/>
    <property type="match status" value="1"/>
</dbReference>
<protein>
    <submittedName>
        <fullName evidence="4">Cysteine proteinase</fullName>
    </submittedName>
</protein>
<dbReference type="PANTHER" id="PTHR21646:SF46">
    <property type="entry name" value="UBIQUITIN CARBOXYL-TERMINAL HYDROLASE"/>
    <property type="match status" value="1"/>
</dbReference>
<dbReference type="Gene3D" id="3.90.70.10">
    <property type="entry name" value="Cysteine proteinases"/>
    <property type="match status" value="2"/>
</dbReference>
<accession>A0A2T2NR15</accession>
<keyword evidence="2" id="KW-1133">Transmembrane helix</keyword>
<dbReference type="InterPro" id="IPR038765">
    <property type="entry name" value="Papain-like_cys_pep_sf"/>
</dbReference>
<gene>
    <name evidence="4" type="ORF">BS50DRAFT_633516</name>
</gene>
<keyword evidence="2" id="KW-0812">Transmembrane</keyword>
<name>A0A2T2NR15_CORCC</name>
<keyword evidence="2" id="KW-0472">Membrane</keyword>
<dbReference type="OrthoDB" id="289038at2759"/>
<reference evidence="4 5" key="1">
    <citation type="journal article" date="2018" name="Front. Microbiol.">
        <title>Genome-Wide Analysis of Corynespora cassiicola Leaf Fall Disease Putative Effectors.</title>
        <authorList>
            <person name="Lopez D."/>
            <person name="Ribeiro S."/>
            <person name="Label P."/>
            <person name="Fumanal B."/>
            <person name="Venisse J.S."/>
            <person name="Kohler A."/>
            <person name="de Oliveira R.R."/>
            <person name="Labutti K."/>
            <person name="Lipzen A."/>
            <person name="Lail K."/>
            <person name="Bauer D."/>
            <person name="Ohm R.A."/>
            <person name="Barry K.W."/>
            <person name="Spatafora J."/>
            <person name="Grigoriev I.V."/>
            <person name="Martin F.M."/>
            <person name="Pujade-Renaud V."/>
        </authorList>
    </citation>
    <scope>NUCLEOTIDE SEQUENCE [LARGE SCALE GENOMIC DNA]</scope>
    <source>
        <strain evidence="4 5">Philippines</strain>
    </source>
</reference>
<evidence type="ECO:0000256" key="2">
    <source>
        <dbReference type="SAM" id="Phobius"/>
    </source>
</evidence>
<feature type="compositionally biased region" description="Basic and acidic residues" evidence="1">
    <location>
        <begin position="72"/>
        <end position="89"/>
    </location>
</feature>
<evidence type="ECO:0000313" key="4">
    <source>
        <dbReference type="EMBL" id="PSN67843.1"/>
    </source>
</evidence>
<dbReference type="Pfam" id="PF00443">
    <property type="entry name" value="UCH"/>
    <property type="match status" value="1"/>
</dbReference>
<dbReference type="InterPro" id="IPR001394">
    <property type="entry name" value="Peptidase_C19_UCH"/>
</dbReference>
<dbReference type="GO" id="GO:0004843">
    <property type="term" value="F:cysteine-type deubiquitinase activity"/>
    <property type="evidence" value="ECO:0007669"/>
    <property type="project" value="InterPro"/>
</dbReference>
<evidence type="ECO:0000313" key="5">
    <source>
        <dbReference type="Proteomes" id="UP000240883"/>
    </source>
</evidence>
<dbReference type="PANTHER" id="PTHR21646">
    <property type="entry name" value="UBIQUITIN CARBOXYL-TERMINAL HYDROLASE"/>
    <property type="match status" value="1"/>
</dbReference>
<dbReference type="Proteomes" id="UP000240883">
    <property type="component" value="Unassembled WGS sequence"/>
</dbReference>
<organism evidence="4 5">
    <name type="scientific">Corynespora cassiicola Philippines</name>
    <dbReference type="NCBI Taxonomy" id="1448308"/>
    <lineage>
        <taxon>Eukaryota</taxon>
        <taxon>Fungi</taxon>
        <taxon>Dikarya</taxon>
        <taxon>Ascomycota</taxon>
        <taxon>Pezizomycotina</taxon>
        <taxon>Dothideomycetes</taxon>
        <taxon>Pleosporomycetidae</taxon>
        <taxon>Pleosporales</taxon>
        <taxon>Corynesporascaceae</taxon>
        <taxon>Corynespora</taxon>
    </lineage>
</organism>
<dbReference type="InterPro" id="IPR028889">
    <property type="entry name" value="USP"/>
</dbReference>
<keyword evidence="5" id="KW-1185">Reference proteome</keyword>
<evidence type="ECO:0000259" key="3">
    <source>
        <dbReference type="PROSITE" id="PS50235"/>
    </source>
</evidence>